<keyword evidence="2" id="KW-1185">Reference proteome</keyword>
<reference evidence="1 2" key="1">
    <citation type="journal article" date="2013" name="J. Virol.">
        <title>Insights into head-tailed viruses infecting extremely halophilic archaea.</title>
        <authorList>
            <person name="Pietila M.K."/>
            <person name="Laurinmaki P."/>
            <person name="Russell D.A."/>
            <person name="Ko C.C."/>
            <person name="Jacobs-Sera D."/>
            <person name="Butcher S.J."/>
            <person name="Bamford D.H."/>
            <person name="Hendrix R.W."/>
        </authorList>
    </citation>
    <scope>NUCLEOTIDE SEQUENCE [LARGE SCALE GENOMIC DNA]</scope>
</reference>
<dbReference type="GeneID" id="14477404"/>
<proteinExistence type="predicted"/>
<dbReference type="RefSeq" id="YP_007379068.1">
    <property type="nucleotide sequence ID" value="NC_020158.1"/>
</dbReference>
<dbReference type="KEGG" id="vg:14477404"/>
<evidence type="ECO:0000313" key="1">
    <source>
        <dbReference type="EMBL" id="AGC34532.1"/>
    </source>
</evidence>
<sequence>MRTYGGREAEGAQGATFSPEMSEIIYWQLIREDKFWDRYMDDLEIVLDVKRKYDRL</sequence>
<accession>L7TNW1</accession>
<organism evidence="1 2">
    <name type="scientific">Haloarcula vallismortis tailed virus 1</name>
    <dbReference type="NCBI Taxonomy" id="1262528"/>
    <lineage>
        <taxon>Viruses</taxon>
        <taxon>Duplodnaviria</taxon>
        <taxon>Heunggongvirae</taxon>
        <taxon>Uroviricota</taxon>
        <taxon>Caudoviricetes</taxon>
        <taxon>Thumleimavirales</taxon>
        <taxon>Druskaviridae</taxon>
        <taxon>Tredecimvirus</taxon>
        <taxon>Tredecimvirus thailandense</taxon>
        <taxon>Tredecimvirus HVTV1</taxon>
    </lineage>
</organism>
<evidence type="ECO:0000313" key="2">
    <source>
        <dbReference type="Proteomes" id="UP000011137"/>
    </source>
</evidence>
<protein>
    <submittedName>
        <fullName evidence="1">Uncharacterized protein</fullName>
    </submittedName>
</protein>
<dbReference type="Proteomes" id="UP000011137">
    <property type="component" value="Segment"/>
</dbReference>
<dbReference type="OrthoDB" id="36967at10239"/>
<dbReference type="EMBL" id="KC117377">
    <property type="protein sequence ID" value="AGC34532.1"/>
    <property type="molecule type" value="Genomic_DNA"/>
</dbReference>
<name>L7TNW1_9CAUD</name>
<gene>
    <name evidence="1" type="primary">163</name>
    <name evidence="1" type="ORF">HVTV1_163</name>
</gene>